<dbReference type="AlphaFoldDB" id="A0ABD5NWK6"/>
<accession>A0ABD5NWK6</accession>
<dbReference type="RefSeq" id="WP_246966960.1">
    <property type="nucleotide sequence ID" value="NZ_CP095397.1"/>
</dbReference>
<dbReference type="Proteomes" id="UP001595821">
    <property type="component" value="Unassembled WGS sequence"/>
</dbReference>
<reference evidence="1 2" key="1">
    <citation type="journal article" date="2014" name="Int. J. Syst. Evol. Microbiol.">
        <title>Complete genome sequence of Corynebacterium casei LMG S-19264T (=DSM 44701T), isolated from a smear-ripened cheese.</title>
        <authorList>
            <consortium name="US DOE Joint Genome Institute (JGI-PGF)"/>
            <person name="Walter F."/>
            <person name="Albersmeier A."/>
            <person name="Kalinowski J."/>
            <person name="Ruckert C."/>
        </authorList>
    </citation>
    <scope>NUCLEOTIDE SEQUENCE [LARGE SCALE GENOMIC DNA]</scope>
    <source>
        <strain evidence="1 2">IBRC-M 10912</strain>
    </source>
</reference>
<organism evidence="1 2">
    <name type="scientific">Natribaculum luteum</name>
    <dbReference type="NCBI Taxonomy" id="1586232"/>
    <lineage>
        <taxon>Archaea</taxon>
        <taxon>Methanobacteriati</taxon>
        <taxon>Methanobacteriota</taxon>
        <taxon>Stenosarchaea group</taxon>
        <taxon>Halobacteria</taxon>
        <taxon>Halobacteriales</taxon>
        <taxon>Natrialbaceae</taxon>
        <taxon>Natribaculum</taxon>
    </lineage>
</organism>
<dbReference type="EMBL" id="JBHSDJ010000013">
    <property type="protein sequence ID" value="MFC4246482.1"/>
    <property type="molecule type" value="Genomic_DNA"/>
</dbReference>
<evidence type="ECO:0000313" key="1">
    <source>
        <dbReference type="EMBL" id="MFC4246482.1"/>
    </source>
</evidence>
<protein>
    <recommendedName>
        <fullName evidence="3">Antitoxin VbhA domain-containing protein</fullName>
    </recommendedName>
</protein>
<name>A0ABD5NWK6_9EURY</name>
<comment type="caution">
    <text evidence="1">The sequence shown here is derived from an EMBL/GenBank/DDBJ whole genome shotgun (WGS) entry which is preliminary data.</text>
</comment>
<sequence length="68" mass="7285">MTQEQLALGYADQIEAFENAEAAIQRDFDAGVVDGREWGGSLTAGEVVRILAEAYTGQLDLEPARAEG</sequence>
<proteinExistence type="predicted"/>
<evidence type="ECO:0008006" key="3">
    <source>
        <dbReference type="Google" id="ProtNLM"/>
    </source>
</evidence>
<dbReference type="GeneID" id="71854738"/>
<gene>
    <name evidence="1" type="ORF">ACFOZ7_05655</name>
</gene>
<evidence type="ECO:0000313" key="2">
    <source>
        <dbReference type="Proteomes" id="UP001595821"/>
    </source>
</evidence>